<reference evidence="1 2" key="1">
    <citation type="submission" date="2015-06" db="EMBL/GenBank/DDBJ databases">
        <title>Marinobacter subterrani, a genetically tractable neutrophilic iron-oxidizing strain isolated from the Soudan Iron Mine.</title>
        <authorList>
            <person name="Bonis B.M."/>
            <person name="Gralnick J.A."/>
        </authorList>
    </citation>
    <scope>NUCLEOTIDE SEQUENCE [LARGE SCALE GENOMIC DNA]</scope>
    <source>
        <strain evidence="1 2">JG233</strain>
    </source>
</reference>
<dbReference type="PATRIC" id="fig|1658765.3.peg.1587"/>
<accession>A0A0J7JC44</accession>
<dbReference type="InterPro" id="IPR027417">
    <property type="entry name" value="P-loop_NTPase"/>
</dbReference>
<dbReference type="Proteomes" id="UP000036102">
    <property type="component" value="Unassembled WGS sequence"/>
</dbReference>
<dbReference type="AlphaFoldDB" id="A0A0J7JC44"/>
<protein>
    <submittedName>
        <fullName evidence="1">Uncharacterized protein</fullName>
    </submittedName>
</protein>
<dbReference type="OrthoDB" id="6345267at2"/>
<dbReference type="EMBL" id="LFBU01000001">
    <property type="protein sequence ID" value="KMQ75391.1"/>
    <property type="molecule type" value="Genomic_DNA"/>
</dbReference>
<organism evidence="1 2">
    <name type="scientific">Marinobacter subterrani</name>
    <dbReference type="NCBI Taxonomy" id="1658765"/>
    <lineage>
        <taxon>Bacteria</taxon>
        <taxon>Pseudomonadati</taxon>
        <taxon>Pseudomonadota</taxon>
        <taxon>Gammaproteobacteria</taxon>
        <taxon>Pseudomonadales</taxon>
        <taxon>Marinobacteraceae</taxon>
        <taxon>Marinobacter</taxon>
    </lineage>
</organism>
<dbReference type="RefSeq" id="WP_048495490.1">
    <property type="nucleotide sequence ID" value="NZ_LFBU01000001.1"/>
</dbReference>
<evidence type="ECO:0000313" key="1">
    <source>
        <dbReference type="EMBL" id="KMQ75391.1"/>
    </source>
</evidence>
<dbReference type="SUPFAM" id="SSF52540">
    <property type="entry name" value="P-loop containing nucleoside triphosphate hydrolases"/>
    <property type="match status" value="1"/>
</dbReference>
<dbReference type="InterPro" id="IPR036628">
    <property type="entry name" value="Clp_N_dom_sf"/>
</dbReference>
<dbReference type="Gene3D" id="1.10.1780.10">
    <property type="entry name" value="Clp, N-terminal domain"/>
    <property type="match status" value="1"/>
</dbReference>
<dbReference type="SUPFAM" id="SSF81923">
    <property type="entry name" value="Double Clp-N motif"/>
    <property type="match status" value="1"/>
</dbReference>
<evidence type="ECO:0000313" key="2">
    <source>
        <dbReference type="Proteomes" id="UP000036102"/>
    </source>
</evidence>
<sequence length="474" mass="52198">MEDWQGCLDPQCQTALLHARESVERRGGSVITVEDYLLALLDSGPGITRFLRGCGVDMDELTRTIQCEQPIVTEVGGEGQLSSQLMYWFAAAREATESPWLGWSQLLESLARYAERLQEKAYVAVLELVSHWPDHTEEREPAPLDEVQRAPVVVTDVAWLQLAEDVAVSLAASPTALVWVRGERGAGKTAWLQSLLSEMELDYVELDLRREAEVMASDLPVLPGRRVDGCAPDDCSRWPVLVLDNVSPADLVALMELPDGLAAAMTLQWAGPILLLGPDEPCNSQGVSTLQHRLGRSLDTFDMPVASKVQRQAILTAHQAAIEKQWNVQIPGSVIRFVSSRRSRGVSTPGGMLQWLDRAAARLNLFARRGPTEAVAYAGQADTLRRQSLVALARKEPLDDIESSLGDIQLQRAAAEVAWHERKAAGTLRQLSIEDLRQELERWVAARRGPVHYVLHCEQQDGETAGAGPGNLYS</sequence>
<name>A0A0J7JC44_9GAMM</name>
<proteinExistence type="predicted"/>
<dbReference type="STRING" id="1658765.Msub_11595"/>
<comment type="caution">
    <text evidence="1">The sequence shown here is derived from an EMBL/GenBank/DDBJ whole genome shotgun (WGS) entry which is preliminary data.</text>
</comment>
<gene>
    <name evidence="1" type="ORF">Msub_11595</name>
</gene>
<keyword evidence="2" id="KW-1185">Reference proteome</keyword>